<dbReference type="Pfam" id="PF00196">
    <property type="entry name" value="GerE"/>
    <property type="match status" value="1"/>
</dbReference>
<dbReference type="CDD" id="cd06170">
    <property type="entry name" value="LuxR_C_like"/>
    <property type="match status" value="1"/>
</dbReference>
<dbReference type="AlphaFoldDB" id="A0AAU0MWR8"/>
<dbReference type="InterPro" id="IPR051015">
    <property type="entry name" value="EvgA-like"/>
</dbReference>
<dbReference type="PANTHER" id="PTHR45566:SF1">
    <property type="entry name" value="HTH-TYPE TRANSCRIPTIONAL REGULATOR YHJB-RELATED"/>
    <property type="match status" value="1"/>
</dbReference>
<reference evidence="6 7" key="1">
    <citation type="submission" date="2023-10" db="EMBL/GenBank/DDBJ databases">
        <title>Description of Microbulbifer bruguierae sp. nov., isolated from the sediments of mangrove plant Bruguiera sexangula and comparative genomic analyses of the genus Microbulbifer.</title>
        <authorList>
            <person name="Long M."/>
        </authorList>
    </citation>
    <scope>NUCLEOTIDE SEQUENCE [LARGE SCALE GENOMIC DNA]</scope>
    <source>
        <strain evidence="6 7">SPO729</strain>
    </source>
</reference>
<dbReference type="InterPro" id="IPR000792">
    <property type="entry name" value="Tscrpt_reg_LuxR_C"/>
</dbReference>
<organism evidence="6 7">
    <name type="scientific">Microbulbifer pacificus</name>
    <dbReference type="NCBI Taxonomy" id="407164"/>
    <lineage>
        <taxon>Bacteria</taxon>
        <taxon>Pseudomonadati</taxon>
        <taxon>Pseudomonadota</taxon>
        <taxon>Gammaproteobacteria</taxon>
        <taxon>Cellvibrionales</taxon>
        <taxon>Microbulbiferaceae</taxon>
        <taxon>Microbulbifer</taxon>
    </lineage>
</organism>
<sequence>MNDHTDSGQSARQFIIADDHPLFRNALRLSIQQTFPGAEIFEACDMQSLQQCVAEHPHCDLLLLDLHMPGAHGFSGLIFLSGQYPQLPVMVVSANEKPEIMCRAIDYGACGFLPKSAPVEQIAQALQQSLAGEIWLPPAVAERYESAGAEEDNGVVDVIATLTPQQFRVATMLAEGLLNKQIAYEMQVTEATVKAHLTALFRKLDVNSRTQAVLALSSLDVEAPGQFAPPQKPEAKANQVN</sequence>
<feature type="domain" description="HTH luxR-type" evidence="4">
    <location>
        <begin position="155"/>
        <end position="220"/>
    </location>
</feature>
<protein>
    <submittedName>
        <fullName evidence="6">Response regulator transcription factor</fullName>
    </submittedName>
</protein>
<dbReference type="RefSeq" id="WP_318953419.1">
    <property type="nucleotide sequence ID" value="NZ_CP137555.1"/>
</dbReference>
<evidence type="ECO:0000256" key="2">
    <source>
        <dbReference type="ARBA" id="ARBA00023125"/>
    </source>
</evidence>
<dbReference type="PROSITE" id="PS50110">
    <property type="entry name" value="RESPONSE_REGULATORY"/>
    <property type="match status" value="1"/>
</dbReference>
<keyword evidence="7" id="KW-1185">Reference proteome</keyword>
<dbReference type="KEGG" id="mpaf:R5R33_14530"/>
<dbReference type="Proteomes" id="UP001302477">
    <property type="component" value="Chromosome"/>
</dbReference>
<dbReference type="SMART" id="SM00421">
    <property type="entry name" value="HTH_LUXR"/>
    <property type="match status" value="1"/>
</dbReference>
<dbReference type="GO" id="GO:0003677">
    <property type="term" value="F:DNA binding"/>
    <property type="evidence" value="ECO:0007669"/>
    <property type="project" value="UniProtKB-KW"/>
</dbReference>
<dbReference type="SUPFAM" id="SSF46894">
    <property type="entry name" value="C-terminal effector domain of the bipartite response regulators"/>
    <property type="match status" value="1"/>
</dbReference>
<evidence type="ECO:0000256" key="3">
    <source>
        <dbReference type="PROSITE-ProRule" id="PRU00169"/>
    </source>
</evidence>
<evidence type="ECO:0000313" key="6">
    <source>
        <dbReference type="EMBL" id="WOX04944.1"/>
    </source>
</evidence>
<dbReference type="CDD" id="cd17535">
    <property type="entry name" value="REC_NarL-like"/>
    <property type="match status" value="1"/>
</dbReference>
<dbReference type="InterPro" id="IPR016032">
    <property type="entry name" value="Sig_transdc_resp-reg_C-effctor"/>
</dbReference>
<dbReference type="PROSITE" id="PS50043">
    <property type="entry name" value="HTH_LUXR_2"/>
    <property type="match status" value="1"/>
</dbReference>
<keyword evidence="1 3" id="KW-0597">Phosphoprotein</keyword>
<evidence type="ECO:0000259" key="5">
    <source>
        <dbReference type="PROSITE" id="PS50110"/>
    </source>
</evidence>
<dbReference type="PRINTS" id="PR00038">
    <property type="entry name" value="HTHLUXR"/>
</dbReference>
<evidence type="ECO:0000259" key="4">
    <source>
        <dbReference type="PROSITE" id="PS50043"/>
    </source>
</evidence>
<dbReference type="PROSITE" id="PS00622">
    <property type="entry name" value="HTH_LUXR_1"/>
    <property type="match status" value="1"/>
</dbReference>
<dbReference type="EMBL" id="CP137555">
    <property type="protein sequence ID" value="WOX04944.1"/>
    <property type="molecule type" value="Genomic_DNA"/>
</dbReference>
<dbReference type="InterPro" id="IPR058245">
    <property type="entry name" value="NreC/VraR/RcsB-like_REC"/>
</dbReference>
<proteinExistence type="predicted"/>
<evidence type="ECO:0000256" key="1">
    <source>
        <dbReference type="ARBA" id="ARBA00022553"/>
    </source>
</evidence>
<dbReference type="InterPro" id="IPR001789">
    <property type="entry name" value="Sig_transdc_resp-reg_receiver"/>
</dbReference>
<feature type="modified residue" description="4-aspartylphosphate" evidence="3">
    <location>
        <position position="65"/>
    </location>
</feature>
<accession>A0AAU0MWR8</accession>
<feature type="domain" description="Response regulatory" evidence="5">
    <location>
        <begin position="13"/>
        <end position="130"/>
    </location>
</feature>
<dbReference type="SMART" id="SM00448">
    <property type="entry name" value="REC"/>
    <property type="match status" value="1"/>
</dbReference>
<evidence type="ECO:0000313" key="7">
    <source>
        <dbReference type="Proteomes" id="UP001302477"/>
    </source>
</evidence>
<dbReference type="Pfam" id="PF00072">
    <property type="entry name" value="Response_reg"/>
    <property type="match status" value="1"/>
</dbReference>
<dbReference type="GO" id="GO:0006355">
    <property type="term" value="P:regulation of DNA-templated transcription"/>
    <property type="evidence" value="ECO:0007669"/>
    <property type="project" value="InterPro"/>
</dbReference>
<name>A0AAU0MWR8_9GAMM</name>
<dbReference type="InterPro" id="IPR011006">
    <property type="entry name" value="CheY-like_superfamily"/>
</dbReference>
<gene>
    <name evidence="6" type="ORF">R5R33_14530</name>
</gene>
<dbReference type="GO" id="GO:0000160">
    <property type="term" value="P:phosphorelay signal transduction system"/>
    <property type="evidence" value="ECO:0007669"/>
    <property type="project" value="InterPro"/>
</dbReference>
<keyword evidence="2" id="KW-0238">DNA-binding</keyword>
<dbReference type="PANTHER" id="PTHR45566">
    <property type="entry name" value="HTH-TYPE TRANSCRIPTIONAL REGULATOR YHJB-RELATED"/>
    <property type="match status" value="1"/>
</dbReference>
<dbReference type="Gene3D" id="3.40.50.2300">
    <property type="match status" value="1"/>
</dbReference>
<dbReference type="SUPFAM" id="SSF52172">
    <property type="entry name" value="CheY-like"/>
    <property type="match status" value="1"/>
</dbReference>